<organism evidence="2">
    <name type="scientific">Brassica napus</name>
    <name type="common">Rape</name>
    <dbReference type="NCBI Taxonomy" id="3708"/>
    <lineage>
        <taxon>Eukaryota</taxon>
        <taxon>Viridiplantae</taxon>
        <taxon>Streptophyta</taxon>
        <taxon>Embryophyta</taxon>
        <taxon>Tracheophyta</taxon>
        <taxon>Spermatophyta</taxon>
        <taxon>Magnoliopsida</taxon>
        <taxon>eudicotyledons</taxon>
        <taxon>Gunneridae</taxon>
        <taxon>Pentapetalae</taxon>
        <taxon>rosids</taxon>
        <taxon>malvids</taxon>
        <taxon>Brassicales</taxon>
        <taxon>Brassicaceae</taxon>
        <taxon>Brassiceae</taxon>
        <taxon>Brassica</taxon>
    </lineage>
</organism>
<proteinExistence type="predicted"/>
<dbReference type="EMBL" id="HG994356">
    <property type="protein sequence ID" value="CAF2138510.1"/>
    <property type="molecule type" value="Genomic_DNA"/>
</dbReference>
<evidence type="ECO:0000313" key="2">
    <source>
        <dbReference type="EMBL" id="CAF2138510.1"/>
    </source>
</evidence>
<accession>A0A816WUJ7</accession>
<keyword evidence="1" id="KW-1133">Transmembrane helix</keyword>
<dbReference type="AlphaFoldDB" id="A0A816WUJ7"/>
<dbReference type="Proteomes" id="UP001295469">
    <property type="component" value="Chromosome A02"/>
</dbReference>
<reference evidence="2" key="1">
    <citation type="submission" date="2021-01" db="EMBL/GenBank/DDBJ databases">
        <authorList>
            <consortium name="Genoscope - CEA"/>
            <person name="William W."/>
        </authorList>
    </citation>
    <scope>NUCLEOTIDE SEQUENCE</scope>
</reference>
<evidence type="ECO:0000256" key="1">
    <source>
        <dbReference type="SAM" id="Phobius"/>
    </source>
</evidence>
<gene>
    <name evidence="2" type="ORF">DARMORV10_A02P13620.1</name>
</gene>
<name>A0A816WUJ7_BRANA</name>
<feature type="non-terminal residue" evidence="2">
    <location>
        <position position="69"/>
    </location>
</feature>
<protein>
    <submittedName>
        <fullName evidence="2">(rape) hypothetical protein</fullName>
    </submittedName>
</protein>
<feature type="transmembrane region" description="Helical" evidence="1">
    <location>
        <begin position="48"/>
        <end position="66"/>
    </location>
</feature>
<keyword evidence="1" id="KW-0812">Transmembrane</keyword>
<feature type="transmembrane region" description="Helical" evidence="1">
    <location>
        <begin position="16"/>
        <end position="36"/>
    </location>
</feature>
<keyword evidence="1" id="KW-0472">Membrane</keyword>
<sequence>MLNICSSYHSGFDTCLGLLKMVIFFLCVLLVGWAFLDLAFFRDLWPKIVLYSLDGLIGIFFIYFVPLEL</sequence>